<dbReference type="EMBL" id="JAUEDM010000002">
    <property type="protein sequence ID" value="KAK3324979.1"/>
    <property type="molecule type" value="Genomic_DNA"/>
</dbReference>
<comment type="caution">
    <text evidence="3">The sequence shown here is derived from an EMBL/GenBank/DDBJ whole genome shotgun (WGS) entry which is preliminary data.</text>
</comment>
<name>A0AAE0MBI3_9PEZI</name>
<dbReference type="PANTHER" id="PTHR38110:SF1">
    <property type="entry name" value="THIOESTERASE DOMAIN-CONTAINING PROTEIN"/>
    <property type="match status" value="1"/>
</dbReference>
<dbReference type="InterPro" id="IPR049449">
    <property type="entry name" value="TesB_ACOT8-like_N"/>
</dbReference>
<dbReference type="Pfam" id="PF20789">
    <property type="entry name" value="4HBT_3C"/>
    <property type="match status" value="1"/>
</dbReference>
<evidence type="ECO:0000259" key="2">
    <source>
        <dbReference type="Pfam" id="PF20789"/>
    </source>
</evidence>
<dbReference type="InterPro" id="IPR029069">
    <property type="entry name" value="HotDog_dom_sf"/>
</dbReference>
<organism evidence="3 4">
    <name type="scientific">Apodospora peruviana</name>
    <dbReference type="NCBI Taxonomy" id="516989"/>
    <lineage>
        <taxon>Eukaryota</taxon>
        <taxon>Fungi</taxon>
        <taxon>Dikarya</taxon>
        <taxon>Ascomycota</taxon>
        <taxon>Pezizomycotina</taxon>
        <taxon>Sordariomycetes</taxon>
        <taxon>Sordariomycetidae</taxon>
        <taxon>Sordariales</taxon>
        <taxon>Lasiosphaeriaceae</taxon>
        <taxon>Apodospora</taxon>
    </lineage>
</organism>
<feature type="domain" description="Acyl-CoA thioesterase-like C-terminal" evidence="2">
    <location>
        <begin position="177"/>
        <end position="312"/>
    </location>
</feature>
<dbReference type="InterPro" id="IPR042171">
    <property type="entry name" value="Acyl-CoA_hotdog"/>
</dbReference>
<evidence type="ECO:0000259" key="1">
    <source>
        <dbReference type="Pfam" id="PF13622"/>
    </source>
</evidence>
<sequence>MTSKPAIIPFHPEAIKVDRLDLHTYAATLSETFAIGTVPNGGYVSSCILQAATVHLASRGQTDPLTCHFEFLNRTEVGPVVIVIEDIKLGRQLSTLHATLYQGSLLPQAPWISPASSRKAIVAYFTMTDLRKEKGISLPTGFSLQAPAPPPPPTAGFGALENGTDPFWVVMKPATGTSFNRALDNIVYHVPRRGQTTKSVVDVWVKLACGENFSNASLGYVADCWPYVIESYRPKTREQMVRDKVPFAPDTVFWYPTVVMNLELKKSLADGGKRWLRMRVLAKEIKNGRLDLEVLIFDAEGELVALSQHVNLILGAERNTAGRTGGEGATGQKKGESKI</sequence>
<dbReference type="InterPro" id="IPR052389">
    <property type="entry name" value="Sec_Metab_Biosynth-Assoc"/>
</dbReference>
<feature type="domain" description="Acyl-CoA thioesterase-like N-terminal HotDog" evidence="1">
    <location>
        <begin position="31"/>
        <end position="107"/>
    </location>
</feature>
<evidence type="ECO:0000313" key="4">
    <source>
        <dbReference type="Proteomes" id="UP001283341"/>
    </source>
</evidence>
<dbReference type="Proteomes" id="UP001283341">
    <property type="component" value="Unassembled WGS sequence"/>
</dbReference>
<evidence type="ECO:0000313" key="3">
    <source>
        <dbReference type="EMBL" id="KAK3324979.1"/>
    </source>
</evidence>
<reference evidence="3" key="1">
    <citation type="journal article" date="2023" name="Mol. Phylogenet. Evol.">
        <title>Genome-scale phylogeny and comparative genomics of the fungal order Sordariales.</title>
        <authorList>
            <person name="Hensen N."/>
            <person name="Bonometti L."/>
            <person name="Westerberg I."/>
            <person name="Brannstrom I.O."/>
            <person name="Guillou S."/>
            <person name="Cros-Aarteil S."/>
            <person name="Calhoun S."/>
            <person name="Haridas S."/>
            <person name="Kuo A."/>
            <person name="Mondo S."/>
            <person name="Pangilinan J."/>
            <person name="Riley R."/>
            <person name="LaButti K."/>
            <person name="Andreopoulos B."/>
            <person name="Lipzen A."/>
            <person name="Chen C."/>
            <person name="Yan M."/>
            <person name="Daum C."/>
            <person name="Ng V."/>
            <person name="Clum A."/>
            <person name="Steindorff A."/>
            <person name="Ohm R.A."/>
            <person name="Martin F."/>
            <person name="Silar P."/>
            <person name="Natvig D.O."/>
            <person name="Lalanne C."/>
            <person name="Gautier V."/>
            <person name="Ament-Velasquez S.L."/>
            <person name="Kruys A."/>
            <person name="Hutchinson M.I."/>
            <person name="Powell A.J."/>
            <person name="Barry K."/>
            <person name="Miller A.N."/>
            <person name="Grigoriev I.V."/>
            <person name="Debuchy R."/>
            <person name="Gladieux P."/>
            <person name="Hiltunen Thoren M."/>
            <person name="Johannesson H."/>
        </authorList>
    </citation>
    <scope>NUCLEOTIDE SEQUENCE</scope>
    <source>
        <strain evidence="3">CBS 118394</strain>
    </source>
</reference>
<gene>
    <name evidence="3" type="ORF">B0H66DRAFT_547184</name>
</gene>
<reference evidence="3" key="2">
    <citation type="submission" date="2023-06" db="EMBL/GenBank/DDBJ databases">
        <authorList>
            <consortium name="Lawrence Berkeley National Laboratory"/>
            <person name="Haridas S."/>
            <person name="Hensen N."/>
            <person name="Bonometti L."/>
            <person name="Westerberg I."/>
            <person name="Brannstrom I.O."/>
            <person name="Guillou S."/>
            <person name="Cros-Aarteil S."/>
            <person name="Calhoun S."/>
            <person name="Kuo A."/>
            <person name="Mondo S."/>
            <person name="Pangilinan J."/>
            <person name="Riley R."/>
            <person name="Labutti K."/>
            <person name="Andreopoulos B."/>
            <person name="Lipzen A."/>
            <person name="Chen C."/>
            <person name="Yanf M."/>
            <person name="Daum C."/>
            <person name="Ng V."/>
            <person name="Clum A."/>
            <person name="Steindorff A."/>
            <person name="Ohm R."/>
            <person name="Martin F."/>
            <person name="Silar P."/>
            <person name="Natvig D."/>
            <person name="Lalanne C."/>
            <person name="Gautier V."/>
            <person name="Ament-Velasquez S.L."/>
            <person name="Kruys A."/>
            <person name="Hutchinson M.I."/>
            <person name="Powell A.J."/>
            <person name="Barry K."/>
            <person name="Miller A.N."/>
            <person name="Grigoriev I.V."/>
            <person name="Debuchy R."/>
            <person name="Gladieux P."/>
            <person name="Thoren M.H."/>
            <person name="Johannesson H."/>
        </authorList>
    </citation>
    <scope>NUCLEOTIDE SEQUENCE</scope>
    <source>
        <strain evidence="3">CBS 118394</strain>
    </source>
</reference>
<keyword evidence="4" id="KW-1185">Reference proteome</keyword>
<dbReference type="SUPFAM" id="SSF54637">
    <property type="entry name" value="Thioesterase/thiol ester dehydrase-isomerase"/>
    <property type="match status" value="1"/>
</dbReference>
<proteinExistence type="predicted"/>
<dbReference type="Gene3D" id="2.40.160.210">
    <property type="entry name" value="Acyl-CoA thioesterase, double hotdog domain"/>
    <property type="match status" value="1"/>
</dbReference>
<dbReference type="InterPro" id="IPR049450">
    <property type="entry name" value="ACOT8-like_C"/>
</dbReference>
<protein>
    <submittedName>
        <fullName evidence="3">Thioesterase-like superfamily-domain-containing protein</fullName>
    </submittedName>
</protein>
<accession>A0AAE0MBI3</accession>
<dbReference type="PANTHER" id="PTHR38110">
    <property type="entry name" value="CHROMOSOME 23, WHOLE GENOME SHOTGUN SEQUENCE"/>
    <property type="match status" value="1"/>
</dbReference>
<dbReference type="Pfam" id="PF13622">
    <property type="entry name" value="4HBT_3"/>
    <property type="match status" value="1"/>
</dbReference>
<dbReference type="AlphaFoldDB" id="A0AAE0MBI3"/>